<dbReference type="AlphaFoldDB" id="A0A4Q2TXS8"/>
<reference evidence="1 2" key="2">
    <citation type="submission" date="2019-02" db="EMBL/GenBank/DDBJ databases">
        <title>'Lichenibacterium ramalinii' gen. nov. sp. nov., 'Lichenibacterium minor' gen. nov. sp. nov.</title>
        <authorList>
            <person name="Pankratov T."/>
        </authorList>
    </citation>
    <scope>NUCLEOTIDE SEQUENCE [LARGE SCALE GENOMIC DNA]</scope>
    <source>
        <strain evidence="1 2">RmlP026</strain>
    </source>
</reference>
<dbReference type="EMBL" id="QYBB01000090">
    <property type="protein sequence ID" value="RYC28912.1"/>
    <property type="molecule type" value="Genomic_DNA"/>
</dbReference>
<comment type="caution">
    <text evidence="1">The sequence shown here is derived from an EMBL/GenBank/DDBJ whole genome shotgun (WGS) entry which is preliminary data.</text>
</comment>
<sequence>MSDQFRYDQSEYREQVAQIAKQVVQTDNAVATMAPRLDFELNSYHGKAIRQAEQEQQSKQYPRLHR</sequence>
<organism evidence="1 2">
    <name type="scientific">Lichenibacterium minor</name>
    <dbReference type="NCBI Taxonomy" id="2316528"/>
    <lineage>
        <taxon>Bacteria</taxon>
        <taxon>Pseudomonadati</taxon>
        <taxon>Pseudomonadota</taxon>
        <taxon>Alphaproteobacteria</taxon>
        <taxon>Hyphomicrobiales</taxon>
        <taxon>Lichenihabitantaceae</taxon>
        <taxon>Lichenibacterium</taxon>
    </lineage>
</organism>
<dbReference type="RefSeq" id="WP_129230001.1">
    <property type="nucleotide sequence ID" value="NZ_QYBB01000090.1"/>
</dbReference>
<reference evidence="1 2" key="1">
    <citation type="submission" date="2018-12" db="EMBL/GenBank/DDBJ databases">
        <authorList>
            <person name="Grouzdev D.S."/>
            <person name="Krutkina M.S."/>
        </authorList>
    </citation>
    <scope>NUCLEOTIDE SEQUENCE [LARGE SCALE GENOMIC DNA]</scope>
    <source>
        <strain evidence="1 2">RmlP026</strain>
    </source>
</reference>
<name>A0A4Q2TXS8_9HYPH</name>
<evidence type="ECO:0000313" key="1">
    <source>
        <dbReference type="EMBL" id="RYC28912.1"/>
    </source>
</evidence>
<protein>
    <submittedName>
        <fullName evidence="1">Uncharacterized protein</fullName>
    </submittedName>
</protein>
<keyword evidence="2" id="KW-1185">Reference proteome</keyword>
<gene>
    <name evidence="1" type="ORF">D3273_26760</name>
</gene>
<evidence type="ECO:0000313" key="2">
    <source>
        <dbReference type="Proteomes" id="UP000290759"/>
    </source>
</evidence>
<proteinExistence type="predicted"/>
<accession>A0A4Q2TXS8</accession>
<dbReference type="Proteomes" id="UP000290759">
    <property type="component" value="Unassembled WGS sequence"/>
</dbReference>